<dbReference type="EMBL" id="CADCTR010002743">
    <property type="protein sequence ID" value="CAA9367940.1"/>
    <property type="molecule type" value="Genomic_DNA"/>
</dbReference>
<reference evidence="1" key="1">
    <citation type="submission" date="2020-02" db="EMBL/GenBank/DDBJ databases">
        <authorList>
            <person name="Meier V. D."/>
        </authorList>
    </citation>
    <scope>NUCLEOTIDE SEQUENCE</scope>
    <source>
        <strain evidence="1">AVDCRST_MAG93</strain>
    </source>
</reference>
<protein>
    <submittedName>
        <fullName evidence="1">Phytoene dehydrogenase and related proteins</fullName>
    </submittedName>
</protein>
<dbReference type="AlphaFoldDB" id="A0A6J4MYK0"/>
<dbReference type="PANTHER" id="PTHR10668:SF105">
    <property type="entry name" value="DEHYDROGENASE-RELATED"/>
    <property type="match status" value="1"/>
</dbReference>
<sequence length="91" mass="9832">APGFRDLVLQRHIMAPADFERYNENYIGGDINGGVQDAWQLFTRPVARLVPYTTPLPGIFICSSSTPPGGGVHCMGGYWAARAALHSLADT</sequence>
<gene>
    <name evidence="1" type="ORF">AVDCRST_MAG93-8142</name>
</gene>
<evidence type="ECO:0000313" key="1">
    <source>
        <dbReference type="EMBL" id="CAA9367940.1"/>
    </source>
</evidence>
<proteinExistence type="predicted"/>
<dbReference type="PANTHER" id="PTHR10668">
    <property type="entry name" value="PHYTOENE DEHYDROGENASE"/>
    <property type="match status" value="1"/>
</dbReference>
<feature type="non-terminal residue" evidence="1">
    <location>
        <position position="1"/>
    </location>
</feature>
<organism evidence="1">
    <name type="scientific">uncultured Chloroflexia bacterium</name>
    <dbReference type="NCBI Taxonomy" id="1672391"/>
    <lineage>
        <taxon>Bacteria</taxon>
        <taxon>Bacillati</taxon>
        <taxon>Chloroflexota</taxon>
        <taxon>Chloroflexia</taxon>
        <taxon>environmental samples</taxon>
    </lineage>
</organism>
<name>A0A6J4MYK0_9CHLR</name>
<accession>A0A6J4MYK0</accession>